<dbReference type="InterPro" id="IPR017853">
    <property type="entry name" value="GH"/>
</dbReference>
<evidence type="ECO:0000256" key="2">
    <source>
        <dbReference type="ARBA" id="ARBA00005684"/>
    </source>
</evidence>
<dbReference type="HOGENOM" id="CLU_022072_1_0_5"/>
<dbReference type="STRING" id="1384459.GL4_2753"/>
<protein>
    <recommendedName>
        <fullName evidence="4 10">4-alpha-glucanotransferase</fullName>
        <ecNumber evidence="3 10">2.4.1.25</ecNumber>
    </recommendedName>
    <alternativeName>
        <fullName evidence="8 10">Amylomaltase</fullName>
    </alternativeName>
    <alternativeName>
        <fullName evidence="9 10">Disproportionating enzyme</fullName>
    </alternativeName>
</protein>
<sequence length="614" mass="67653">MTDRIGELAKRFGIAEGYISEQGDWVTTPDETKAKVLEAMGVPLDGDGVLPKPARMEDIAGLADSAFWPPFLVEQRAWGFAVQAYALRSARNWGIGDFEDLARLGEYAATLGADFIGVSPLHALFLAEPERISPYSPSSRTFLNPLLIAPDQVPGFANVVTPDLTAKCALLRETDLIDYAGVAAVKIPVLEELFALFLKTAPTETKDVFEHYCYEQGRALEIHALYEALSEHMVAQGHNAAWTTWPEAYRNPNNIAVRDFARAAKTRLAFHAWLQWTAEKQLAAAQARSRAAGMRIGLYLDLAVGISPDGSACWQDGPAIARAARIGCPPDPFSAQGQDWGLVPFSPVGLAVERLEPFKAVLRANMRHAGALRIDHAMGLQRLYWIPEGNTAIDGAYVAYPFRELLEGVAAESWISQTIVIGEDLGTVPPGFTDTMVRAGLLSYQVFYFSDEDGVWRAPHAYRREAMVCASTHDLPTLPGWWICNDVNWRVKSARATETEAVIQRQDRKRDRKRLLDALMGAQALKPDPSYADAYEMPDDVIVAVHRFLAATPCRLLAVQLDDALGAVEQANLPGTVDEHPNWRRKIAVPIEDLKDRPLFQAVAAAVATERPKT</sequence>
<dbReference type="GO" id="GO:0005975">
    <property type="term" value="P:carbohydrate metabolic process"/>
    <property type="evidence" value="ECO:0007669"/>
    <property type="project" value="InterPro"/>
</dbReference>
<evidence type="ECO:0000256" key="10">
    <source>
        <dbReference type="RuleBase" id="RU361207"/>
    </source>
</evidence>
<evidence type="ECO:0000256" key="5">
    <source>
        <dbReference type="ARBA" id="ARBA00022676"/>
    </source>
</evidence>
<dbReference type="GO" id="GO:0004134">
    <property type="term" value="F:4-alpha-glucanotransferase activity"/>
    <property type="evidence" value="ECO:0007669"/>
    <property type="project" value="UniProtKB-EC"/>
</dbReference>
<dbReference type="OrthoDB" id="9763489at2"/>
<reference evidence="11 12" key="1">
    <citation type="submission" date="2014-09" db="EMBL/GenBank/DDBJ databases">
        <title>Genome sequencing of Methyloceanibacter caenitepidi Gela4.</title>
        <authorList>
            <person name="Takeuchi M."/>
            <person name="Susumu S."/>
            <person name="Kamagata Y."/>
            <person name="Oshima K."/>
            <person name="Hattori M."/>
            <person name="Iwasaki W."/>
        </authorList>
    </citation>
    <scope>NUCLEOTIDE SEQUENCE [LARGE SCALE GENOMIC DNA]</scope>
    <source>
        <strain evidence="11 12">Gela4</strain>
    </source>
</reference>
<keyword evidence="12" id="KW-1185">Reference proteome</keyword>
<dbReference type="NCBIfam" id="TIGR00217">
    <property type="entry name" value="malQ"/>
    <property type="match status" value="1"/>
</dbReference>
<evidence type="ECO:0000313" key="11">
    <source>
        <dbReference type="EMBL" id="BAQ18187.1"/>
    </source>
</evidence>
<keyword evidence="7 10" id="KW-0119">Carbohydrate metabolism</keyword>
<dbReference type="Proteomes" id="UP000031643">
    <property type="component" value="Chromosome"/>
</dbReference>
<dbReference type="PANTHER" id="PTHR32438">
    <property type="entry name" value="4-ALPHA-GLUCANOTRANSFERASE DPE1, CHLOROPLASTIC/AMYLOPLASTIC"/>
    <property type="match status" value="1"/>
</dbReference>
<dbReference type="Gene3D" id="3.20.20.80">
    <property type="entry name" value="Glycosidases"/>
    <property type="match status" value="1"/>
</dbReference>
<evidence type="ECO:0000256" key="4">
    <source>
        <dbReference type="ARBA" id="ARBA00020295"/>
    </source>
</evidence>
<evidence type="ECO:0000256" key="7">
    <source>
        <dbReference type="ARBA" id="ARBA00023277"/>
    </source>
</evidence>
<evidence type="ECO:0000313" key="12">
    <source>
        <dbReference type="Proteomes" id="UP000031643"/>
    </source>
</evidence>
<evidence type="ECO:0000256" key="9">
    <source>
        <dbReference type="ARBA" id="ARBA00031501"/>
    </source>
</evidence>
<dbReference type="AlphaFoldDB" id="A0A0A8K6M5"/>
<evidence type="ECO:0000256" key="1">
    <source>
        <dbReference type="ARBA" id="ARBA00000439"/>
    </source>
</evidence>
<dbReference type="RefSeq" id="WP_045368236.1">
    <property type="nucleotide sequence ID" value="NZ_AP014648.1"/>
</dbReference>
<dbReference type="PANTHER" id="PTHR32438:SF5">
    <property type="entry name" value="4-ALPHA-GLUCANOTRANSFERASE DPE1, CHLOROPLASTIC_AMYLOPLASTIC"/>
    <property type="match status" value="1"/>
</dbReference>
<keyword evidence="6 10" id="KW-0808">Transferase</keyword>
<proteinExistence type="inferred from homology"/>
<keyword evidence="5 10" id="KW-0328">Glycosyltransferase</keyword>
<dbReference type="InterPro" id="IPR003385">
    <property type="entry name" value="Glyco_hydro_77"/>
</dbReference>
<evidence type="ECO:0000256" key="8">
    <source>
        <dbReference type="ARBA" id="ARBA00031423"/>
    </source>
</evidence>
<organism evidence="11 12">
    <name type="scientific">Methyloceanibacter caenitepidi</name>
    <dbReference type="NCBI Taxonomy" id="1384459"/>
    <lineage>
        <taxon>Bacteria</taxon>
        <taxon>Pseudomonadati</taxon>
        <taxon>Pseudomonadota</taxon>
        <taxon>Alphaproteobacteria</taxon>
        <taxon>Hyphomicrobiales</taxon>
        <taxon>Hyphomicrobiaceae</taxon>
        <taxon>Methyloceanibacter</taxon>
    </lineage>
</organism>
<accession>A0A0A8K6M5</accession>
<dbReference type="Pfam" id="PF02446">
    <property type="entry name" value="Glyco_hydro_77"/>
    <property type="match status" value="1"/>
</dbReference>
<gene>
    <name evidence="11" type="ORF">GL4_2753</name>
</gene>
<evidence type="ECO:0000256" key="3">
    <source>
        <dbReference type="ARBA" id="ARBA00012560"/>
    </source>
</evidence>
<comment type="similarity">
    <text evidence="2 10">Belongs to the disproportionating enzyme family.</text>
</comment>
<evidence type="ECO:0000256" key="6">
    <source>
        <dbReference type="ARBA" id="ARBA00022679"/>
    </source>
</evidence>
<dbReference type="SUPFAM" id="SSF51445">
    <property type="entry name" value="(Trans)glycosidases"/>
    <property type="match status" value="1"/>
</dbReference>
<dbReference type="KEGG" id="mcg:GL4_2753"/>
<dbReference type="EC" id="2.4.1.25" evidence="3 10"/>
<dbReference type="EMBL" id="AP014648">
    <property type="protein sequence ID" value="BAQ18187.1"/>
    <property type="molecule type" value="Genomic_DNA"/>
</dbReference>
<name>A0A0A8K6M5_9HYPH</name>
<comment type="catalytic activity">
    <reaction evidence="1 10">
        <text>Transfers a segment of a (1-&gt;4)-alpha-D-glucan to a new position in an acceptor, which may be glucose or a (1-&gt;4)-alpha-D-glucan.</text>
        <dbReference type="EC" id="2.4.1.25"/>
    </reaction>
</comment>